<reference evidence="2 3" key="1">
    <citation type="submission" date="2019-07" db="EMBL/GenBank/DDBJ databases">
        <title>Litoreibacter alkalisoli sp. nov., isolated from saline-alkaline soil.</title>
        <authorList>
            <person name="Wang S."/>
            <person name="Xu L."/>
            <person name="Xing Y.-T."/>
            <person name="Sun J.-Q."/>
        </authorList>
    </citation>
    <scope>NUCLEOTIDE SEQUENCE [LARGE SCALE GENOMIC DNA]</scope>
    <source>
        <strain evidence="2 3">LN3S51</strain>
        <plasmid evidence="2 3">unnamed4</plasmid>
    </source>
</reference>
<dbReference type="RefSeq" id="WP_146366867.1">
    <property type="nucleotide sequence ID" value="NZ_CP042265.1"/>
</dbReference>
<evidence type="ECO:0000259" key="1">
    <source>
        <dbReference type="Pfam" id="PF09350"/>
    </source>
</evidence>
<dbReference type="InterPro" id="IPR018961">
    <property type="entry name" value="DnaJ_homolog_subfam-C_membr-28"/>
</dbReference>
<feature type="domain" description="DnaJ homologue subfamily C member 28 conserved" evidence="1">
    <location>
        <begin position="9"/>
        <end position="46"/>
    </location>
</feature>
<dbReference type="KEGG" id="lit:FPZ52_17390"/>
<keyword evidence="2" id="KW-0614">Plasmid</keyword>
<dbReference type="EMBL" id="CP042265">
    <property type="protein sequence ID" value="QDY71453.1"/>
    <property type="molecule type" value="Genomic_DNA"/>
</dbReference>
<evidence type="ECO:0000313" key="2">
    <source>
        <dbReference type="EMBL" id="QDY71453.1"/>
    </source>
</evidence>
<geneLocation type="plasmid" evidence="2 3">
    <name>unnamed4</name>
</geneLocation>
<gene>
    <name evidence="2" type="ORF">FPZ52_17390</name>
</gene>
<dbReference type="AlphaFoldDB" id="A0A5B8J108"/>
<keyword evidence="3" id="KW-1185">Reference proteome</keyword>
<name>A0A5B8J108_9RHOB</name>
<organism evidence="2 3">
    <name type="scientific">Qingshengfaniella alkalisoli</name>
    <dbReference type="NCBI Taxonomy" id="2599296"/>
    <lineage>
        <taxon>Bacteria</taxon>
        <taxon>Pseudomonadati</taxon>
        <taxon>Pseudomonadota</taxon>
        <taxon>Alphaproteobacteria</taxon>
        <taxon>Rhodobacterales</taxon>
        <taxon>Paracoccaceae</taxon>
        <taxon>Qingshengfaniella</taxon>
    </lineage>
</organism>
<dbReference type="Pfam" id="PF09350">
    <property type="entry name" value="DJC28_CD"/>
    <property type="match status" value="1"/>
</dbReference>
<evidence type="ECO:0000313" key="3">
    <source>
        <dbReference type="Proteomes" id="UP000318483"/>
    </source>
</evidence>
<sequence length="58" mass="6428">MSHPLNSVIDEAMRKAEAEGAFDNLPGAGQPLRNLHDPKDALLDRAMTESRLNRLSWA</sequence>
<dbReference type="Proteomes" id="UP000318483">
    <property type="component" value="Plasmid unnamed4"/>
</dbReference>
<proteinExistence type="predicted"/>
<accession>A0A5B8J108</accession>
<protein>
    <submittedName>
        <fullName evidence="2">DUF1992 domain-containing protein</fullName>
    </submittedName>
</protein>
<dbReference type="OrthoDB" id="9798476at2"/>